<evidence type="ECO:0000256" key="5">
    <source>
        <dbReference type="ARBA" id="ARBA00022967"/>
    </source>
</evidence>
<dbReference type="PANTHER" id="PTHR42861">
    <property type="entry name" value="CALCIUM-TRANSPORTING ATPASE"/>
    <property type="match status" value="1"/>
</dbReference>
<feature type="transmembrane region" description="Helical" evidence="8">
    <location>
        <begin position="250"/>
        <end position="269"/>
    </location>
</feature>
<dbReference type="InterPro" id="IPR044492">
    <property type="entry name" value="P_typ_ATPase_HD_dom"/>
</dbReference>
<dbReference type="Gene3D" id="1.20.1110.10">
    <property type="entry name" value="Calcium-transporting ATPase, transmembrane domain"/>
    <property type="match status" value="2"/>
</dbReference>
<feature type="transmembrane region" description="Helical" evidence="8">
    <location>
        <begin position="275"/>
        <end position="301"/>
    </location>
</feature>
<dbReference type="NCBIfam" id="TIGR01494">
    <property type="entry name" value="ATPase_P-type"/>
    <property type="match status" value="2"/>
</dbReference>
<evidence type="ECO:0000256" key="2">
    <source>
        <dbReference type="ARBA" id="ARBA00022692"/>
    </source>
</evidence>
<evidence type="ECO:0000259" key="9">
    <source>
        <dbReference type="SMART" id="SM00831"/>
    </source>
</evidence>
<dbReference type="InterPro" id="IPR018303">
    <property type="entry name" value="ATPase_P-typ_P_site"/>
</dbReference>
<gene>
    <name evidence="10" type="ORF">COV57_02680</name>
</gene>
<dbReference type="PRINTS" id="PR00119">
    <property type="entry name" value="CATATPASE"/>
</dbReference>
<dbReference type="SFLD" id="SFLDS00003">
    <property type="entry name" value="Haloacid_Dehalogenase"/>
    <property type="match status" value="1"/>
</dbReference>
<evidence type="ECO:0000256" key="8">
    <source>
        <dbReference type="SAM" id="Phobius"/>
    </source>
</evidence>
<evidence type="ECO:0000313" key="10">
    <source>
        <dbReference type="EMBL" id="PIR04755.1"/>
    </source>
</evidence>
<keyword evidence="2 8" id="KW-0812">Transmembrane</keyword>
<dbReference type="InterPro" id="IPR008250">
    <property type="entry name" value="ATPase_P-typ_transduc_dom_A_sf"/>
</dbReference>
<dbReference type="Gene3D" id="3.40.1110.10">
    <property type="entry name" value="Calcium-transporting ATPase, cytoplasmic domain N"/>
    <property type="match status" value="1"/>
</dbReference>
<dbReference type="Pfam" id="PF00690">
    <property type="entry name" value="Cation_ATPase_N"/>
    <property type="match status" value="1"/>
</dbReference>
<keyword evidence="4" id="KW-0067">ATP-binding</keyword>
<evidence type="ECO:0000256" key="6">
    <source>
        <dbReference type="ARBA" id="ARBA00022989"/>
    </source>
</evidence>
<accession>A0A2H0N9E1</accession>
<dbReference type="PROSITE" id="PS00154">
    <property type="entry name" value="ATPASE_E1_E2"/>
    <property type="match status" value="1"/>
</dbReference>
<feature type="transmembrane region" description="Helical" evidence="8">
    <location>
        <begin position="728"/>
        <end position="749"/>
    </location>
</feature>
<dbReference type="SMART" id="SM00831">
    <property type="entry name" value="Cation_ATPase_N"/>
    <property type="match status" value="1"/>
</dbReference>
<feature type="transmembrane region" description="Helical" evidence="8">
    <location>
        <begin position="792"/>
        <end position="812"/>
    </location>
</feature>
<dbReference type="GO" id="GO:0016887">
    <property type="term" value="F:ATP hydrolysis activity"/>
    <property type="evidence" value="ECO:0007669"/>
    <property type="project" value="InterPro"/>
</dbReference>
<feature type="transmembrane region" description="Helical" evidence="8">
    <location>
        <begin position="86"/>
        <end position="102"/>
    </location>
</feature>
<evidence type="ECO:0000256" key="7">
    <source>
        <dbReference type="ARBA" id="ARBA00023136"/>
    </source>
</evidence>
<dbReference type="InterPro" id="IPR023299">
    <property type="entry name" value="ATPase_P-typ_cyto_dom_N"/>
</dbReference>
<dbReference type="SFLD" id="SFLDF00027">
    <property type="entry name" value="p-type_atpase"/>
    <property type="match status" value="1"/>
</dbReference>
<dbReference type="Pfam" id="PF00689">
    <property type="entry name" value="Cation_ATPase_C"/>
    <property type="match status" value="1"/>
</dbReference>
<dbReference type="AlphaFoldDB" id="A0A2H0N9E1"/>
<feature type="transmembrane region" description="Helical" evidence="8">
    <location>
        <begin position="62"/>
        <end position="80"/>
    </location>
</feature>
<reference evidence="10 11" key="1">
    <citation type="submission" date="2017-09" db="EMBL/GenBank/DDBJ databases">
        <title>Depth-based differentiation of microbial function through sediment-hosted aquifers and enrichment of novel symbionts in the deep terrestrial subsurface.</title>
        <authorList>
            <person name="Probst A.J."/>
            <person name="Ladd B."/>
            <person name="Jarett J.K."/>
            <person name="Geller-Mcgrath D.E."/>
            <person name="Sieber C.M."/>
            <person name="Emerson J.B."/>
            <person name="Anantharaman K."/>
            <person name="Thomas B.C."/>
            <person name="Malmstrom R."/>
            <person name="Stieglmeier M."/>
            <person name="Klingl A."/>
            <person name="Woyke T."/>
            <person name="Ryan C.M."/>
            <person name="Banfield J.F."/>
        </authorList>
    </citation>
    <scope>NUCLEOTIDE SEQUENCE [LARGE SCALE GENOMIC DNA]</scope>
    <source>
        <strain evidence="10">CG11_big_fil_rev_8_21_14_0_20_35_14</strain>
    </source>
</reference>
<dbReference type="GO" id="GO:0016020">
    <property type="term" value="C:membrane"/>
    <property type="evidence" value="ECO:0007669"/>
    <property type="project" value="UniProtKB-SubCell"/>
</dbReference>
<dbReference type="InterPro" id="IPR023214">
    <property type="entry name" value="HAD_sf"/>
</dbReference>
<dbReference type="Gene3D" id="3.40.50.1000">
    <property type="entry name" value="HAD superfamily/HAD-like"/>
    <property type="match status" value="2"/>
</dbReference>
<feature type="transmembrane region" description="Helical" evidence="8">
    <location>
        <begin position="827"/>
        <end position="850"/>
    </location>
</feature>
<dbReference type="EMBL" id="PCWO01000040">
    <property type="protein sequence ID" value="PIR04755.1"/>
    <property type="molecule type" value="Genomic_DNA"/>
</dbReference>
<dbReference type="Pfam" id="PF00122">
    <property type="entry name" value="E1-E2_ATPase"/>
    <property type="match status" value="1"/>
</dbReference>
<evidence type="ECO:0000256" key="3">
    <source>
        <dbReference type="ARBA" id="ARBA00022741"/>
    </source>
</evidence>
<keyword evidence="6 8" id="KW-1133">Transmembrane helix</keyword>
<comment type="subcellular location">
    <subcellularLocation>
        <location evidence="1">Membrane</location>
        <topology evidence="1">Multi-pass membrane protein</topology>
    </subcellularLocation>
</comment>
<evidence type="ECO:0000256" key="4">
    <source>
        <dbReference type="ARBA" id="ARBA00022840"/>
    </source>
</evidence>
<dbReference type="PRINTS" id="PR00120">
    <property type="entry name" value="HATPASE"/>
</dbReference>
<dbReference type="SUPFAM" id="SSF81653">
    <property type="entry name" value="Calcium ATPase, transduction domain A"/>
    <property type="match status" value="1"/>
</dbReference>
<comment type="caution">
    <text evidence="10">The sequence shown here is derived from an EMBL/GenBank/DDBJ whole genome shotgun (WGS) entry which is preliminary data.</text>
</comment>
<dbReference type="InterPro" id="IPR059000">
    <property type="entry name" value="ATPase_P-type_domA"/>
</dbReference>
<keyword evidence="7 8" id="KW-0472">Membrane</keyword>
<evidence type="ECO:0000313" key="11">
    <source>
        <dbReference type="Proteomes" id="UP000229893"/>
    </source>
</evidence>
<proteinExistence type="predicted"/>
<protein>
    <recommendedName>
        <fullName evidence="9">Cation-transporting P-type ATPase N-terminal domain-containing protein</fullName>
    </recommendedName>
</protein>
<name>A0A2H0N9E1_9BACT</name>
<dbReference type="SUPFAM" id="SSF56784">
    <property type="entry name" value="HAD-like"/>
    <property type="match status" value="1"/>
</dbReference>
<dbReference type="Gene3D" id="2.70.150.10">
    <property type="entry name" value="Calcium-transporting ATPase, cytoplasmic transduction domain A"/>
    <property type="match status" value="1"/>
</dbReference>
<dbReference type="SUPFAM" id="SSF81665">
    <property type="entry name" value="Calcium ATPase, transmembrane domain M"/>
    <property type="match status" value="1"/>
</dbReference>
<dbReference type="Proteomes" id="UP000229893">
    <property type="component" value="Unassembled WGS sequence"/>
</dbReference>
<feature type="transmembrane region" description="Helical" evidence="8">
    <location>
        <begin position="654"/>
        <end position="679"/>
    </location>
</feature>
<evidence type="ECO:0000256" key="1">
    <source>
        <dbReference type="ARBA" id="ARBA00004141"/>
    </source>
</evidence>
<dbReference type="InterPro" id="IPR001757">
    <property type="entry name" value="P_typ_ATPase"/>
</dbReference>
<dbReference type="SFLD" id="SFLDG00002">
    <property type="entry name" value="C1.7:_P-type_atpase_like"/>
    <property type="match status" value="1"/>
</dbReference>
<dbReference type="GO" id="GO:0005524">
    <property type="term" value="F:ATP binding"/>
    <property type="evidence" value="ECO:0007669"/>
    <property type="project" value="UniProtKB-KW"/>
</dbReference>
<dbReference type="Pfam" id="PF00702">
    <property type="entry name" value="Hydrolase"/>
    <property type="match status" value="1"/>
</dbReference>
<sequence>MLKNEIPQNPWSINYKDVLNILESSPQGLSFASAKKRLDDFGLNIIPEKKPLTKLSIFLNQLKSPLIFILIIAVLITLALQEIRDALIIGAAVLVNSFLGFYQENKAENSLQGLKKYIKNKTIVIRDNKEQIIDSSEVVPGDIISLFPGERVSADARLISAKDFLVDEAILTGESLPVKKNINVTKIEAPLADRLSMVFGGTLVVEGIARAVVVNTGVNTNLGQIALMVESSTDDITPLQIAIKEFTIKLSVVLLALIAILFGIGIYFGQDLVDMFITSVAIAVSAIPEGLPIALTVILSIGVERMAKRKGVVRRLLAAETLGSTTVVMTDKTGTLTESNTSLSKVIPFKSNNSESINNLLIMSSATINVISENNNIVGQSIEVSLAKGLKKYNLSLSKIQKDLTILDKKYFNSKDKFSTSLFIYNHKKYIAVLGAPDILLKMSNIKNEASQKILSLIDELAYSGEKLIGLALKTTTHDSIKKEKLNKFEFQGLISFRDPIRKNVAEAIKKVQNLGVKTIIVTGDHQGTAESVGTSINLFKTGDKLITGLELDSLSDDALKKDLDNIKIFARVSPEQKLRIARIYKEVGEIVAMTGDGLNDAPALKEANIGIAVGSGTEVAKSASDLIILDDNFETIVSAIEEGRKTVGKIKKVIIYLLSSIIDELILIGGALLTGLAIPLNALQILWVNFFSDSFPALGLAFEDKLSDVSKKPSNIKNNILDEQAKFIIMVIGVLTSLLLFVIYYILIKLNFDQPLVKTFIFATFGIYSLFLVFSIRSLKKNILKYNIFDNEFLSAGVGFGVFLMALAIYFPPLQSVLDTVPLPPLWVASVFLTGLINIALVEFAKWLYRNKN</sequence>
<feature type="domain" description="Cation-transporting P-type ATPase N-terminal" evidence="9">
    <location>
        <begin position="9"/>
        <end position="82"/>
    </location>
</feature>
<dbReference type="InterPro" id="IPR004014">
    <property type="entry name" value="ATPase_P-typ_cation-transptr_N"/>
</dbReference>
<organism evidence="10 11">
    <name type="scientific">Candidatus Liptonbacteria bacterium CG11_big_fil_rev_8_21_14_0_20_35_14</name>
    <dbReference type="NCBI Taxonomy" id="1974634"/>
    <lineage>
        <taxon>Bacteria</taxon>
        <taxon>Candidatus Liptoniibacteriota</taxon>
    </lineage>
</organism>
<keyword evidence="5" id="KW-1278">Translocase</keyword>
<feature type="transmembrane region" description="Helical" evidence="8">
    <location>
        <begin position="761"/>
        <end position="780"/>
    </location>
</feature>
<dbReference type="InterPro" id="IPR023298">
    <property type="entry name" value="ATPase_P-typ_TM_dom_sf"/>
</dbReference>
<keyword evidence="3" id="KW-0547">Nucleotide-binding</keyword>
<feature type="transmembrane region" description="Helical" evidence="8">
    <location>
        <begin position="685"/>
        <end position="703"/>
    </location>
</feature>
<dbReference type="InterPro" id="IPR006068">
    <property type="entry name" value="ATPase_P-typ_cation-transptr_C"/>
</dbReference>
<dbReference type="InterPro" id="IPR036412">
    <property type="entry name" value="HAD-like_sf"/>
</dbReference>